<feature type="domain" description="VIT" evidence="2">
    <location>
        <begin position="11"/>
        <end position="139"/>
    </location>
</feature>
<dbReference type="OrthoDB" id="9784383at2"/>
<dbReference type="InterPro" id="IPR036465">
    <property type="entry name" value="vWFA_dom_sf"/>
</dbReference>
<dbReference type="SMART" id="SM00327">
    <property type="entry name" value="VWA"/>
    <property type="match status" value="1"/>
</dbReference>
<dbReference type="EMBL" id="AP019860">
    <property type="protein sequence ID" value="BBM86533.1"/>
    <property type="molecule type" value="Genomic_DNA"/>
</dbReference>
<sequence>MKKIIIFFVVYGCLYAGIVRPERYITQQKHDVHVAIRNQLAITTISQVFQNSNNNSVEVIYQFSIPATAKIHHLAMWINDREMSGAVVEKNKARRIYTKIMQKSVDPALLEDQGNGKYQIRIFPVLPNTPQKIKIIYWEMLPYEAGNVSYRYLSPSQKNFNLTANIFSDMPIVDFSCSQSTCKMKQTPSQIRFNIQDNDKSEIEFSYKTKCDQWRMDFAFFRPHAKESGYFTAMITPPQKKQQPIAKAITFVVDISGSMQGEKIKKARRALLYAIENLRENDAFNVIAFSYHTKSLATKLLAATQKNKERGYDFIHKLKVYGGTNIHGAVSEALKMESSLPHTVVLITDGKDGNIYTPRDTLPKNTRLFTFGIGGDTDVRFLQNLARDNGGTHTSIAQRDIHAHLSHFFDKISRPILSSVKVYFSGAQTHDIFPKIARELFEGSQIVFSGRYRQHGKIPVTVVGKTANQKIKIRKHVIFPKQTLENLAVKGMWMNQQIEFLLGEEYKKKIQPKFSFGTEMKDKIIALSKQAGIVTSYTSYLVLEKDADYKEWRIAKHRYQDPTSGNVQFSGRFGGKNIVQGGGAPVWLKTESLLRNLQWLARQQKADGSWGNLQVTILSLLCFLKVKGEDFAPSYHHIIRKAQRFIGKSRQKNGLISRRENICDHAMATFALAKLYSTGTYSPLIRQALLKSFALCAQRMQNNTFRDIEANVWLLMAIREAQRHHVKIDDVGLLETYILEKVALSYHLADRKNILKTAMVGVALQQLDYEQNHPSLVEKITTVSNATPRKNISKAWYFAILMLRKSPQGNWQRAMEKIFAQNGKDKTILSRKKGEKAVFEMAIATLTLGEIRSVE</sequence>
<gene>
    <name evidence="3" type="ORF">UABAM_04919</name>
</gene>
<dbReference type="Pfam" id="PF08487">
    <property type="entry name" value="VIT"/>
    <property type="match status" value="1"/>
</dbReference>
<organism evidence="3 4">
    <name type="scientific">Uabimicrobium amorphum</name>
    <dbReference type="NCBI Taxonomy" id="2596890"/>
    <lineage>
        <taxon>Bacteria</taxon>
        <taxon>Pseudomonadati</taxon>
        <taxon>Planctomycetota</taxon>
        <taxon>Candidatus Uabimicrobiia</taxon>
        <taxon>Candidatus Uabimicrobiales</taxon>
        <taxon>Candidatus Uabimicrobiaceae</taxon>
        <taxon>Candidatus Uabimicrobium</taxon>
    </lineage>
</organism>
<accession>A0A5S9IR12</accession>
<protein>
    <submittedName>
        <fullName evidence="3">Inter-alpha-trypsin inhibitor domain-containing protein</fullName>
    </submittedName>
</protein>
<dbReference type="PANTHER" id="PTHR45737:SF6">
    <property type="entry name" value="VON WILLEBRAND FACTOR A DOMAIN-CONTAINING PROTEIN 5A"/>
    <property type="match status" value="1"/>
</dbReference>
<name>A0A5S9IR12_UABAM</name>
<dbReference type="RefSeq" id="WP_151970584.1">
    <property type="nucleotide sequence ID" value="NZ_AP019860.1"/>
</dbReference>
<reference evidence="3 4" key="1">
    <citation type="submission" date="2019-08" db="EMBL/GenBank/DDBJ databases">
        <title>Complete genome sequence of Candidatus Uab amorphum.</title>
        <authorList>
            <person name="Shiratori T."/>
            <person name="Suzuki S."/>
            <person name="Kakizawa Y."/>
            <person name="Ishida K."/>
        </authorList>
    </citation>
    <scope>NUCLEOTIDE SEQUENCE [LARGE SCALE GENOMIC DNA]</scope>
    <source>
        <strain evidence="3 4">SRT547</strain>
    </source>
</reference>
<dbReference type="Proteomes" id="UP000326354">
    <property type="component" value="Chromosome"/>
</dbReference>
<dbReference type="SMART" id="SM00609">
    <property type="entry name" value="VIT"/>
    <property type="match status" value="1"/>
</dbReference>
<evidence type="ECO:0000259" key="1">
    <source>
        <dbReference type="PROSITE" id="PS50234"/>
    </source>
</evidence>
<dbReference type="PROSITE" id="PS51468">
    <property type="entry name" value="VIT"/>
    <property type="match status" value="1"/>
</dbReference>
<dbReference type="InterPro" id="IPR008930">
    <property type="entry name" value="Terpenoid_cyclase/PrenylTrfase"/>
</dbReference>
<proteinExistence type="predicted"/>
<keyword evidence="4" id="KW-1185">Reference proteome</keyword>
<dbReference type="PANTHER" id="PTHR45737">
    <property type="entry name" value="VON WILLEBRAND FACTOR A DOMAIN-CONTAINING PROTEIN 5A"/>
    <property type="match status" value="1"/>
</dbReference>
<dbReference type="Pfam" id="PF13768">
    <property type="entry name" value="VWA_3"/>
    <property type="match status" value="1"/>
</dbReference>
<dbReference type="InterPro" id="IPR002035">
    <property type="entry name" value="VWF_A"/>
</dbReference>
<dbReference type="SUPFAM" id="SSF53300">
    <property type="entry name" value="vWA-like"/>
    <property type="match status" value="1"/>
</dbReference>
<evidence type="ECO:0000259" key="2">
    <source>
        <dbReference type="PROSITE" id="PS51468"/>
    </source>
</evidence>
<evidence type="ECO:0000313" key="3">
    <source>
        <dbReference type="EMBL" id="BBM86533.1"/>
    </source>
</evidence>
<dbReference type="Gene3D" id="3.40.50.410">
    <property type="entry name" value="von Willebrand factor, type A domain"/>
    <property type="match status" value="1"/>
</dbReference>
<dbReference type="KEGG" id="uam:UABAM_04919"/>
<feature type="domain" description="VWFA" evidence="1">
    <location>
        <begin position="248"/>
        <end position="412"/>
    </location>
</feature>
<dbReference type="InterPro" id="IPR013694">
    <property type="entry name" value="VIT"/>
</dbReference>
<dbReference type="AlphaFoldDB" id="A0A5S9IR12"/>
<dbReference type="PROSITE" id="PS50234">
    <property type="entry name" value="VWFA"/>
    <property type="match status" value="1"/>
</dbReference>
<evidence type="ECO:0000313" key="4">
    <source>
        <dbReference type="Proteomes" id="UP000326354"/>
    </source>
</evidence>
<dbReference type="SUPFAM" id="SSF48239">
    <property type="entry name" value="Terpenoid cyclases/Protein prenyltransferases"/>
    <property type="match status" value="1"/>
</dbReference>